<protein>
    <submittedName>
        <fullName evidence="1">Uncharacterized protein</fullName>
    </submittedName>
</protein>
<organism evidence="1 2">
    <name type="scientific">Naganishia cerealis</name>
    <dbReference type="NCBI Taxonomy" id="610337"/>
    <lineage>
        <taxon>Eukaryota</taxon>
        <taxon>Fungi</taxon>
        <taxon>Dikarya</taxon>
        <taxon>Basidiomycota</taxon>
        <taxon>Agaricomycotina</taxon>
        <taxon>Tremellomycetes</taxon>
        <taxon>Filobasidiales</taxon>
        <taxon>Filobasidiaceae</taxon>
        <taxon>Naganishia</taxon>
    </lineage>
</organism>
<dbReference type="Proteomes" id="UP001241377">
    <property type="component" value="Unassembled WGS sequence"/>
</dbReference>
<accession>A0ACC2W5P2</accession>
<reference evidence="1" key="1">
    <citation type="submission" date="2023-04" db="EMBL/GenBank/DDBJ databases">
        <title>Draft Genome sequencing of Naganishia species isolated from polar environments using Oxford Nanopore Technology.</title>
        <authorList>
            <person name="Leo P."/>
            <person name="Venkateswaran K."/>
        </authorList>
    </citation>
    <scope>NUCLEOTIDE SEQUENCE</scope>
    <source>
        <strain evidence="1">MNA-CCFEE 5261</strain>
    </source>
</reference>
<evidence type="ECO:0000313" key="2">
    <source>
        <dbReference type="Proteomes" id="UP001241377"/>
    </source>
</evidence>
<comment type="caution">
    <text evidence="1">The sequence shown here is derived from an EMBL/GenBank/DDBJ whole genome shotgun (WGS) entry which is preliminary data.</text>
</comment>
<name>A0ACC2W5P2_9TREE</name>
<proteinExistence type="predicted"/>
<gene>
    <name evidence="1" type="ORF">QFC19_003155</name>
</gene>
<keyword evidence="2" id="KW-1185">Reference proteome</keyword>
<sequence length="710" mass="81673">MLNYLLHKTTQERHLPRRHHPVDLVTPRTVPMNVGLTLLPEEHQWLCTFNDRLSHVNGNGRILKIASVDHLNELLAYYYGRENSLIPASSAFPYLHGLHNKSQRLFFESYASPQDLLRLASYAHYPKKPQIRNHSHFSLMAVDAERSSVPKIINASYLDDVLTPKENHFLEDDDDDGHFEYAECEHLNVAKASSLEGINNRNLAGQVKIAASLSHFLVFSNDMDWDRNIKAATELQALAQQDKLVYIVDFPVEEWDQLGAGFLNDTKPTEFPKLLQWEQNSIWKLNSIKWAYPGICLGTLTDFSYLSRTSKHNFRVYINCHEKAQFPNPQSLDKAFADIRSSLACNPLYIEFPSSGLVMAGSLTDSESLSMLKVLQLVRFFIKVRKQDIFVFCVDGFSGLSMFTIALGLFNLNANISVEEVILKLLGNKNKTCAGRDDLRLYYYRHDFAFLKQFNPYIQAAKNIPLDSETLIDEIPKPTIVSTAPDVDWFNIREDNNFPSKIIDNIHLGSHAQASSITILRSIGITKIVSMGERPRWFSKLHIKFDFDVRDSDLPVVSPVYQYDGCSVYIINIAKQNRLAEYPELETIVYVHKLHDDGRDSLWPLLVGPEEVQTALFGPELNCPSTLVHCRIGVSRSASVVIARLMKYNRMSFISAYMFVRVRRLNIIIQPNLRFLYELFLYEEHLHLTRGDCWWTLCHEIDKLNRHYIR</sequence>
<dbReference type="EMBL" id="JASBWR010000029">
    <property type="protein sequence ID" value="KAJ9106655.1"/>
    <property type="molecule type" value="Genomic_DNA"/>
</dbReference>
<evidence type="ECO:0000313" key="1">
    <source>
        <dbReference type="EMBL" id="KAJ9106655.1"/>
    </source>
</evidence>